<keyword evidence="2" id="KW-0472">Membrane</keyword>
<name>A0A6M6JLQ6_9PSEU</name>
<dbReference type="RefSeq" id="WP_172160950.1">
    <property type="nucleotide sequence ID" value="NZ_CP053564.1"/>
</dbReference>
<keyword evidence="2" id="KW-1133">Transmembrane helix</keyword>
<dbReference type="Proteomes" id="UP000505377">
    <property type="component" value="Chromosome"/>
</dbReference>
<protein>
    <submittedName>
        <fullName evidence="3">Uncharacterized protein</fullName>
    </submittedName>
</protein>
<accession>A0A6M6JLQ6</accession>
<proteinExistence type="predicted"/>
<feature type="region of interest" description="Disordered" evidence="1">
    <location>
        <begin position="136"/>
        <end position="166"/>
    </location>
</feature>
<organism evidence="3 4">
    <name type="scientific">Pseudonocardia broussonetiae</name>
    <dbReference type="NCBI Taxonomy" id="2736640"/>
    <lineage>
        <taxon>Bacteria</taxon>
        <taxon>Bacillati</taxon>
        <taxon>Actinomycetota</taxon>
        <taxon>Actinomycetes</taxon>
        <taxon>Pseudonocardiales</taxon>
        <taxon>Pseudonocardiaceae</taxon>
        <taxon>Pseudonocardia</taxon>
    </lineage>
</organism>
<dbReference type="KEGG" id="pbro:HOP40_20365"/>
<keyword evidence="2" id="KW-0812">Transmembrane</keyword>
<evidence type="ECO:0000256" key="1">
    <source>
        <dbReference type="SAM" id="MobiDB-lite"/>
    </source>
</evidence>
<dbReference type="AlphaFoldDB" id="A0A6M6JLQ6"/>
<evidence type="ECO:0000313" key="3">
    <source>
        <dbReference type="EMBL" id="QJY47867.1"/>
    </source>
</evidence>
<evidence type="ECO:0000256" key="2">
    <source>
        <dbReference type="SAM" id="Phobius"/>
    </source>
</evidence>
<feature type="transmembrane region" description="Helical" evidence="2">
    <location>
        <begin position="16"/>
        <end position="37"/>
    </location>
</feature>
<gene>
    <name evidence="3" type="ORF">HOP40_20365</name>
</gene>
<sequence>MAVPVAVASAIVAEEAAVHVAILGVITIVMGALRVLLVGRNRGLLQFLTGCVVAQPVLHAAVKVVPHAQLDHGVGPAVGQADVFVGGTQLAVALALVAAVTFTEQLIATVSGVVRVCWLRTRPVVLHAAREGSSRLRTPVRAHPSSRYRPIAMPTRGPPRSPVAAR</sequence>
<feature type="compositionally biased region" description="Pro residues" evidence="1">
    <location>
        <begin position="156"/>
        <end position="166"/>
    </location>
</feature>
<keyword evidence="4" id="KW-1185">Reference proteome</keyword>
<evidence type="ECO:0000313" key="4">
    <source>
        <dbReference type="Proteomes" id="UP000505377"/>
    </source>
</evidence>
<reference evidence="3 4" key="1">
    <citation type="submission" date="2020-05" db="EMBL/GenBank/DDBJ databases">
        <authorList>
            <person name="Mo P."/>
        </authorList>
    </citation>
    <scope>NUCLEOTIDE SEQUENCE [LARGE SCALE GENOMIC DNA]</scope>
    <source>
        <strain evidence="3 4">Gen01</strain>
    </source>
</reference>
<dbReference type="EMBL" id="CP053564">
    <property type="protein sequence ID" value="QJY47867.1"/>
    <property type="molecule type" value="Genomic_DNA"/>
</dbReference>